<dbReference type="Pfam" id="PF09936">
    <property type="entry name" value="Methyltrn_RNA_4"/>
    <property type="match status" value="1"/>
</dbReference>
<evidence type="ECO:0000313" key="3">
    <source>
        <dbReference type="Proteomes" id="UP000030700"/>
    </source>
</evidence>
<organism evidence="2">
    <name type="scientific">Candidatus Moduliflexus flocculans</name>
    <dbReference type="NCBI Taxonomy" id="1499966"/>
    <lineage>
        <taxon>Bacteria</taxon>
        <taxon>Candidatus Moduliflexota</taxon>
        <taxon>Candidatus Moduliflexia</taxon>
        <taxon>Candidatus Moduliflexales</taxon>
        <taxon>Candidatus Moduliflexaceae</taxon>
    </lineage>
</organism>
<dbReference type="InterPro" id="IPR019230">
    <property type="entry name" value="RNA_MeTrfase_C_dom"/>
</dbReference>
<dbReference type="InterPro" id="IPR029026">
    <property type="entry name" value="tRNA_m1G_MTases_N"/>
</dbReference>
<feature type="domain" description="tRNA (guanine-N(1)-)-methyltransferase C-terminal" evidence="1">
    <location>
        <begin position="17"/>
        <end position="205"/>
    </location>
</feature>
<dbReference type="AlphaFoldDB" id="A0A0S6VRJ4"/>
<dbReference type="CDD" id="cd18085">
    <property type="entry name" value="TM1570-like"/>
    <property type="match status" value="1"/>
</dbReference>
<proteinExistence type="predicted"/>
<name>A0A0S6VRJ4_9BACT</name>
<gene>
    <name evidence="2" type="ORF">U14_01133</name>
</gene>
<reference evidence="2" key="1">
    <citation type="journal article" date="2015" name="PeerJ">
        <title>First genomic representation of candidate bacterial phylum KSB3 points to enhanced environmental sensing as a trigger of wastewater bulking.</title>
        <authorList>
            <person name="Sekiguchi Y."/>
            <person name="Ohashi A."/>
            <person name="Parks D.H."/>
            <person name="Yamauchi T."/>
            <person name="Tyson G.W."/>
            <person name="Hugenholtz P."/>
        </authorList>
    </citation>
    <scope>NUCLEOTIDE SEQUENCE [LARGE SCALE GENOMIC DNA]</scope>
</reference>
<dbReference type="EMBL" id="DF820455">
    <property type="protein sequence ID" value="GAK49909.1"/>
    <property type="molecule type" value="Genomic_DNA"/>
</dbReference>
<keyword evidence="3" id="KW-1185">Reference proteome</keyword>
<dbReference type="Gene3D" id="3.40.1280.10">
    <property type="match status" value="1"/>
</dbReference>
<dbReference type="Proteomes" id="UP000030700">
    <property type="component" value="Unassembled WGS sequence"/>
</dbReference>
<evidence type="ECO:0000259" key="1">
    <source>
        <dbReference type="Pfam" id="PF09936"/>
    </source>
</evidence>
<dbReference type="STRING" id="1499966.U14_01133"/>
<sequence length="209" mass="23541">MSGSGDELPETCKVYSNIFVALVHYPVYDKNGVVVSTSITNHDIHDISRLVRTYDLGGYYMVTPLISQQELCRRIIKHWVEGFGSQYNQTRQVAFATTYLVDSLEDVIRELHEKCGKKPTVVITSAREYVATLCQKPLWRFKEAGMTMKEDTATPYVIVLGTGYGLETECIKTHGDVVLEPIRGLGDYNHLSVRSAAAIMIDRLFARDV</sequence>
<accession>A0A0S6VRJ4</accession>
<dbReference type="HOGENOM" id="CLU_1414575_0_0_0"/>
<protein>
    <recommendedName>
        <fullName evidence="1">tRNA (guanine-N(1)-)-methyltransferase C-terminal domain-containing protein</fullName>
    </recommendedName>
</protein>
<evidence type="ECO:0000313" key="2">
    <source>
        <dbReference type="EMBL" id="GAK49909.1"/>
    </source>
</evidence>